<name>A0ACC5R328_9HYPH</name>
<evidence type="ECO:0000313" key="1">
    <source>
        <dbReference type="EMBL" id="MBK1867065.1"/>
    </source>
</evidence>
<dbReference type="EMBL" id="JAENHL010000007">
    <property type="protein sequence ID" value="MBK1867065.1"/>
    <property type="molecule type" value="Genomic_DNA"/>
</dbReference>
<evidence type="ECO:0000313" key="2">
    <source>
        <dbReference type="Proteomes" id="UP000616151"/>
    </source>
</evidence>
<organism evidence="1 2">
    <name type="scientific">Taklimakanibacter albus</name>
    <dbReference type="NCBI Taxonomy" id="2800327"/>
    <lineage>
        <taxon>Bacteria</taxon>
        <taxon>Pseudomonadati</taxon>
        <taxon>Pseudomonadota</taxon>
        <taxon>Alphaproteobacteria</taxon>
        <taxon>Hyphomicrobiales</taxon>
        <taxon>Aestuariivirgaceae</taxon>
        <taxon>Taklimakanibacter</taxon>
    </lineage>
</organism>
<gene>
    <name evidence="1" type="ORF">JHL16_11975</name>
</gene>
<reference evidence="1" key="1">
    <citation type="submission" date="2021-01" db="EMBL/GenBank/DDBJ databases">
        <authorList>
            <person name="Sun Q."/>
        </authorList>
    </citation>
    <scope>NUCLEOTIDE SEQUENCE</scope>
    <source>
        <strain evidence="1">YIM B02566</strain>
    </source>
</reference>
<dbReference type="Proteomes" id="UP000616151">
    <property type="component" value="Unassembled WGS sequence"/>
</dbReference>
<comment type="caution">
    <text evidence="1">The sequence shown here is derived from an EMBL/GenBank/DDBJ whole genome shotgun (WGS) entry which is preliminary data.</text>
</comment>
<keyword evidence="2" id="KW-1185">Reference proteome</keyword>
<protein>
    <submittedName>
        <fullName evidence="1">Mitochondrial fission ELM1 family protein</fullName>
    </submittedName>
</protein>
<sequence>MSHPRIWLLTGAKHGDNAQAERLIEATGLAFERRSIVLKPGFDLAKPRVEASLHHVDREKSDPLTPAWPDLVLTVGRRLAMVALWIKEQSQGRTKIALIGTPKGDSEKADLFIVPYQYRAADAPNIFRIGLPLVGIDPKRVAAEAERWRDTFAQLPRPLTVLLCGGSIGSHAFDPQTARAVLATLERMKDGGSLQITTSRRTPPETVAAIEKALPAGAQLYRWDRLGGDNPYVGLLAHGDRFVVTGDSISMAVEVARLGKPLAIAPLRQANRTVSQGLRRLGLSDDLAYWTAARAQNLLSRLGADATSRDFTLLHDHMYEKGWAVPLGQPLVTPPALPADDTALAAARLRALVI</sequence>
<proteinExistence type="predicted"/>
<accession>A0ACC5R328</accession>